<accession>A0AAV1T711</accession>
<organism evidence="1 2">
    <name type="scientific">Peronospora matthiolae</name>
    <dbReference type="NCBI Taxonomy" id="2874970"/>
    <lineage>
        <taxon>Eukaryota</taxon>
        <taxon>Sar</taxon>
        <taxon>Stramenopiles</taxon>
        <taxon>Oomycota</taxon>
        <taxon>Peronosporomycetes</taxon>
        <taxon>Peronosporales</taxon>
        <taxon>Peronosporaceae</taxon>
        <taxon>Peronospora</taxon>
    </lineage>
</organism>
<sequence length="94" mass="10332">MPDGGGESDVEHAEIDGSVQPEFNFKGYLGEVISTPKYQPSTALFSKAGTKRRALYGRLGSEKITDKKNVYDIDHVNGTAHATDIIRPNYYSPL</sequence>
<evidence type="ECO:0000313" key="1">
    <source>
        <dbReference type="EMBL" id="CAK7900571.1"/>
    </source>
</evidence>
<protein>
    <submittedName>
        <fullName evidence="1">Uncharacterized protein</fullName>
    </submittedName>
</protein>
<dbReference type="Proteomes" id="UP001162060">
    <property type="component" value="Unassembled WGS sequence"/>
</dbReference>
<comment type="caution">
    <text evidence="1">The sequence shown here is derived from an EMBL/GenBank/DDBJ whole genome shotgun (WGS) entry which is preliminary data.</text>
</comment>
<proteinExistence type="predicted"/>
<dbReference type="EMBL" id="CAKLBY020000016">
    <property type="protein sequence ID" value="CAK7900571.1"/>
    <property type="molecule type" value="Genomic_DNA"/>
</dbReference>
<dbReference type="AlphaFoldDB" id="A0AAV1T711"/>
<evidence type="ECO:0000313" key="2">
    <source>
        <dbReference type="Proteomes" id="UP001162060"/>
    </source>
</evidence>
<reference evidence="1" key="1">
    <citation type="submission" date="2024-01" db="EMBL/GenBank/DDBJ databases">
        <authorList>
            <person name="Webb A."/>
        </authorList>
    </citation>
    <scope>NUCLEOTIDE SEQUENCE</scope>
    <source>
        <strain evidence="1">Pm1</strain>
    </source>
</reference>
<name>A0AAV1T711_9STRA</name>
<gene>
    <name evidence="1" type="ORF">PM001_LOCUS2103</name>
</gene>